<reference evidence="2" key="1">
    <citation type="submission" date="2021-02" db="EMBL/GenBank/DDBJ databases">
        <authorList>
            <person name="Dougan E. K."/>
            <person name="Rhodes N."/>
            <person name="Thang M."/>
            <person name="Chan C."/>
        </authorList>
    </citation>
    <scope>NUCLEOTIDE SEQUENCE</scope>
</reference>
<dbReference type="EMBL" id="CAJNJA010063493">
    <property type="protein sequence ID" value="CAE7879575.1"/>
    <property type="molecule type" value="Genomic_DNA"/>
</dbReference>
<evidence type="ECO:0000313" key="2">
    <source>
        <dbReference type="EMBL" id="CAE7879575.1"/>
    </source>
</evidence>
<keyword evidence="3" id="KW-1185">Reference proteome</keyword>
<protein>
    <submittedName>
        <fullName evidence="2">Uncharacterized protein</fullName>
    </submittedName>
</protein>
<proteinExistence type="predicted"/>
<feature type="non-terminal residue" evidence="2">
    <location>
        <position position="142"/>
    </location>
</feature>
<comment type="caution">
    <text evidence="2">The sequence shown here is derived from an EMBL/GenBank/DDBJ whole genome shotgun (WGS) entry which is preliminary data.</text>
</comment>
<organism evidence="2 3">
    <name type="scientific">Symbiodinium necroappetens</name>
    <dbReference type="NCBI Taxonomy" id="1628268"/>
    <lineage>
        <taxon>Eukaryota</taxon>
        <taxon>Sar</taxon>
        <taxon>Alveolata</taxon>
        <taxon>Dinophyceae</taxon>
        <taxon>Suessiales</taxon>
        <taxon>Symbiodiniaceae</taxon>
        <taxon>Symbiodinium</taxon>
    </lineage>
</organism>
<accession>A0A813ATL2</accession>
<feature type="region of interest" description="Disordered" evidence="1">
    <location>
        <begin position="64"/>
        <end position="125"/>
    </location>
</feature>
<evidence type="ECO:0000256" key="1">
    <source>
        <dbReference type="SAM" id="MobiDB-lite"/>
    </source>
</evidence>
<dbReference type="AlphaFoldDB" id="A0A813ATL2"/>
<dbReference type="OrthoDB" id="446546at2759"/>
<name>A0A813ATL2_9DINO</name>
<sequence length="142" mass="15280">DSTKPVPVTSEESRAFTLHSLKVCLLAAGAQVRATEEVSSFGEGVSRFVYSTEADIESYVLADSPEPIQAPQTDLQPQPTGTPIPADDTEALLVQKFANQAHSSSESEDEQEGARKSGVSTFSLFRNGPWGVIHACRQGDER</sequence>
<evidence type="ECO:0000313" key="3">
    <source>
        <dbReference type="Proteomes" id="UP000601435"/>
    </source>
</evidence>
<dbReference type="Proteomes" id="UP000601435">
    <property type="component" value="Unassembled WGS sequence"/>
</dbReference>
<feature type="compositionally biased region" description="Polar residues" evidence="1">
    <location>
        <begin position="70"/>
        <end position="81"/>
    </location>
</feature>
<gene>
    <name evidence="2" type="ORF">SNEC2469_LOCUS28829</name>
</gene>
<feature type="non-terminal residue" evidence="2">
    <location>
        <position position="1"/>
    </location>
</feature>